<accession>A0A7X1AW07</accession>
<keyword evidence="2" id="KW-1185">Reference proteome</keyword>
<dbReference type="InterPro" id="IPR018714">
    <property type="entry name" value="DUF2237"/>
</dbReference>
<dbReference type="AlphaFoldDB" id="A0A7X1AW07"/>
<gene>
    <name evidence="1" type="ORF">H5P30_03960</name>
</gene>
<dbReference type="PANTHER" id="PTHR37466">
    <property type="entry name" value="SLR1628 PROTEIN"/>
    <property type="match status" value="1"/>
</dbReference>
<organism evidence="1 2">
    <name type="scientific">Puniceicoccus vermicola</name>
    <dbReference type="NCBI Taxonomy" id="388746"/>
    <lineage>
        <taxon>Bacteria</taxon>
        <taxon>Pseudomonadati</taxon>
        <taxon>Verrucomicrobiota</taxon>
        <taxon>Opitutia</taxon>
        <taxon>Puniceicoccales</taxon>
        <taxon>Puniceicoccaceae</taxon>
        <taxon>Puniceicoccus</taxon>
    </lineage>
</organism>
<dbReference type="RefSeq" id="WP_185691664.1">
    <property type="nucleotide sequence ID" value="NZ_JACHVA010000040.1"/>
</dbReference>
<proteinExistence type="predicted"/>
<dbReference type="EMBL" id="JACHVA010000040">
    <property type="protein sequence ID" value="MBC2600929.1"/>
    <property type="molecule type" value="Genomic_DNA"/>
</dbReference>
<evidence type="ECO:0000313" key="1">
    <source>
        <dbReference type="EMBL" id="MBC2600929.1"/>
    </source>
</evidence>
<dbReference type="Pfam" id="PF09996">
    <property type="entry name" value="DUF2237"/>
    <property type="match status" value="1"/>
</dbReference>
<reference evidence="1 2" key="1">
    <citation type="submission" date="2020-07" db="EMBL/GenBank/DDBJ databases">
        <authorList>
            <person name="Feng X."/>
        </authorList>
    </citation>
    <scope>NUCLEOTIDE SEQUENCE [LARGE SCALE GENOMIC DNA]</scope>
    <source>
        <strain evidence="1 2">JCM14086</strain>
    </source>
</reference>
<sequence>MIAEIQKNVLGEALIPCCLDPITGFSRNGSCEVPTEDYGLHAVCAVMTAEFLEFTRDRGNDLSTAIPEWGFPGLNPGDHWCLCASRWQEAFNVGKAPPVILEATHERALEIIKIADLKSKAVVVDDED</sequence>
<dbReference type="Proteomes" id="UP000525652">
    <property type="component" value="Unassembled WGS sequence"/>
</dbReference>
<dbReference type="Gene3D" id="3.30.56.110">
    <property type="entry name" value="Protein of unknown function DUF2237"/>
    <property type="match status" value="1"/>
</dbReference>
<evidence type="ECO:0000313" key="2">
    <source>
        <dbReference type="Proteomes" id="UP000525652"/>
    </source>
</evidence>
<dbReference type="PANTHER" id="PTHR37466:SF1">
    <property type="entry name" value="SLR1628 PROTEIN"/>
    <property type="match status" value="1"/>
</dbReference>
<protein>
    <submittedName>
        <fullName evidence="1">DUF2237 domain-containing protein</fullName>
    </submittedName>
</protein>
<comment type="caution">
    <text evidence="1">The sequence shown here is derived from an EMBL/GenBank/DDBJ whole genome shotgun (WGS) entry which is preliminary data.</text>
</comment>
<name>A0A7X1AW07_9BACT</name>